<dbReference type="FunFam" id="2.30.30.30:FF:000014">
    <property type="entry name" value="60S ribosomal protein L6"/>
    <property type="match status" value="1"/>
</dbReference>
<dbReference type="PROSITE" id="PS01170">
    <property type="entry name" value="RIBOSOMAL_L6E"/>
    <property type="match status" value="1"/>
</dbReference>
<name>A0A8J4PL02_9MYCE</name>
<dbReference type="GO" id="GO:0003723">
    <property type="term" value="F:RNA binding"/>
    <property type="evidence" value="ECO:0007669"/>
    <property type="project" value="TreeGrafter"/>
</dbReference>
<evidence type="ECO:0000256" key="2">
    <source>
        <dbReference type="ARBA" id="ARBA00022980"/>
    </source>
</evidence>
<dbReference type="EMBL" id="AJWJ01000596">
    <property type="protein sequence ID" value="KAF2069777.1"/>
    <property type="molecule type" value="Genomic_DNA"/>
</dbReference>
<dbReference type="GO" id="GO:0002181">
    <property type="term" value="P:cytoplasmic translation"/>
    <property type="evidence" value="ECO:0007669"/>
    <property type="project" value="TreeGrafter"/>
</dbReference>
<keyword evidence="2 4" id="KW-0689">Ribosomal protein</keyword>
<dbReference type="InterPro" id="IPR008991">
    <property type="entry name" value="Translation_prot_SH3-like_sf"/>
</dbReference>
<dbReference type="Pfam" id="PF01159">
    <property type="entry name" value="Ribosomal_L6e"/>
    <property type="match status" value="1"/>
</dbReference>
<accession>A0A8J4PL02</accession>
<gene>
    <name evidence="5" type="ORF">CYY_008900</name>
</gene>
<evidence type="ECO:0000313" key="6">
    <source>
        <dbReference type="Proteomes" id="UP000695562"/>
    </source>
</evidence>
<dbReference type="GO" id="GO:0022625">
    <property type="term" value="C:cytosolic large ribosomal subunit"/>
    <property type="evidence" value="ECO:0007669"/>
    <property type="project" value="TreeGrafter"/>
</dbReference>
<dbReference type="OrthoDB" id="2436667at2759"/>
<dbReference type="InterPro" id="IPR000915">
    <property type="entry name" value="60S_ribosomal_eL6"/>
</dbReference>
<evidence type="ECO:0000256" key="4">
    <source>
        <dbReference type="RuleBase" id="RU000662"/>
    </source>
</evidence>
<dbReference type="InterPro" id="IPR041997">
    <property type="entry name" value="Ribosomal_eL6_KOW"/>
</dbReference>
<dbReference type="InterPro" id="IPR014722">
    <property type="entry name" value="Rib_uL2_dom2"/>
</dbReference>
<comment type="similarity">
    <text evidence="1 4">Belongs to the eukaryotic ribosomal protein eL6 family.</text>
</comment>
<proteinExistence type="inferred from homology"/>
<dbReference type="InterPro" id="IPR049633">
    <property type="entry name" value="Ribosomal_eL6_CS"/>
</dbReference>
<dbReference type="CDD" id="cd13156">
    <property type="entry name" value="KOW_RPL6"/>
    <property type="match status" value="1"/>
</dbReference>
<evidence type="ECO:0000256" key="3">
    <source>
        <dbReference type="ARBA" id="ARBA00023274"/>
    </source>
</evidence>
<comment type="caution">
    <text evidence="5">The sequence shown here is derived from an EMBL/GenBank/DDBJ whole genome shotgun (WGS) entry which is preliminary data.</text>
</comment>
<dbReference type="Proteomes" id="UP000695562">
    <property type="component" value="Unassembled WGS sequence"/>
</dbReference>
<protein>
    <recommendedName>
        <fullName evidence="4">60S ribosomal protein L6</fullName>
    </recommendedName>
</protein>
<dbReference type="SUPFAM" id="SSF50104">
    <property type="entry name" value="Translation proteins SH3-like domain"/>
    <property type="match status" value="1"/>
</dbReference>
<keyword evidence="3 4" id="KW-0687">Ribonucleoprotein</keyword>
<dbReference type="GO" id="GO:0003735">
    <property type="term" value="F:structural constituent of ribosome"/>
    <property type="evidence" value="ECO:0007669"/>
    <property type="project" value="InterPro"/>
</dbReference>
<dbReference type="PANTHER" id="PTHR10715">
    <property type="entry name" value="60S RIBOSOMAL PROTEIN L6"/>
    <property type="match status" value="1"/>
</dbReference>
<evidence type="ECO:0000256" key="1">
    <source>
        <dbReference type="ARBA" id="ARBA00010592"/>
    </source>
</evidence>
<evidence type="ECO:0000313" key="5">
    <source>
        <dbReference type="EMBL" id="KAF2069777.1"/>
    </source>
</evidence>
<dbReference type="AlphaFoldDB" id="A0A8J4PL02"/>
<dbReference type="Gene3D" id="2.30.30.30">
    <property type="match status" value="1"/>
</dbReference>
<reference evidence="5" key="1">
    <citation type="submission" date="2020-01" db="EMBL/GenBank/DDBJ databases">
        <title>Development of genomics and gene disruption for Polysphondylium violaceum indicates a role for the polyketide synthase stlB in stalk morphogenesis.</title>
        <authorList>
            <person name="Narita B."/>
            <person name="Kawabe Y."/>
            <person name="Kin K."/>
            <person name="Saito T."/>
            <person name="Gibbs R."/>
            <person name="Kuspa A."/>
            <person name="Muzny D."/>
            <person name="Queller D."/>
            <person name="Richards S."/>
            <person name="Strassman J."/>
            <person name="Sucgang R."/>
            <person name="Worley K."/>
            <person name="Schaap P."/>
        </authorList>
    </citation>
    <scope>NUCLEOTIDE SEQUENCE</scope>
    <source>
        <strain evidence="5">QSvi11</strain>
    </source>
</reference>
<organism evidence="5 6">
    <name type="scientific">Polysphondylium violaceum</name>
    <dbReference type="NCBI Taxonomy" id="133409"/>
    <lineage>
        <taxon>Eukaryota</taxon>
        <taxon>Amoebozoa</taxon>
        <taxon>Evosea</taxon>
        <taxon>Eumycetozoa</taxon>
        <taxon>Dictyostelia</taxon>
        <taxon>Dictyosteliales</taxon>
        <taxon>Dictyosteliaceae</taxon>
        <taxon>Polysphondylium</taxon>
    </lineage>
</organism>
<dbReference type="PANTHER" id="PTHR10715:SF0">
    <property type="entry name" value="LARGE RIBOSOMAL SUBUNIT PROTEIN EL6"/>
    <property type="match status" value="1"/>
</dbReference>
<keyword evidence="6" id="KW-1185">Reference proteome</keyword>
<dbReference type="GO" id="GO:0000027">
    <property type="term" value="P:ribosomal large subunit assembly"/>
    <property type="evidence" value="ECO:0007669"/>
    <property type="project" value="TreeGrafter"/>
</dbReference>
<sequence>MARLENPSVAKGLKLFSSRAYANRTRTYLAKKNKVAAAKKVATVAPKKEKTFGKVKRVVAAKAPKYAPAIPAEVRAQASKVAPSKVALRKSIVPGTVLIIVAGRFAGKRVVFLKQLTSGLLLITGPFRLNGVPLRRIDQRYVIATSTKVDVSSVKVSEKVTDAYFAAEKKATKKTEDAFFQDEKKQVEKKKISETRVADQKSVDTAILAVLKKDKALTLYLKTKFFLRKGEFPHNLKF</sequence>